<evidence type="ECO:0000313" key="2">
    <source>
        <dbReference type="EMBL" id="OCT88812.1"/>
    </source>
</evidence>
<evidence type="ECO:0000256" key="1">
    <source>
        <dbReference type="SAM" id="Phobius"/>
    </source>
</evidence>
<keyword evidence="1" id="KW-1133">Transmembrane helix</keyword>
<evidence type="ECO:0000313" key="3">
    <source>
        <dbReference type="Proteomes" id="UP000694892"/>
    </source>
</evidence>
<protein>
    <submittedName>
        <fullName evidence="2">Uncharacterized protein</fullName>
    </submittedName>
</protein>
<name>A0A974DDY3_XENLA</name>
<gene>
    <name evidence="2" type="ORF">XELAEV_18017439mg</name>
</gene>
<dbReference type="Proteomes" id="UP000694892">
    <property type="component" value="Chromosome 3L"/>
</dbReference>
<proteinExistence type="predicted"/>
<dbReference type="AlphaFoldDB" id="A0A974DDY3"/>
<feature type="transmembrane region" description="Helical" evidence="1">
    <location>
        <begin position="28"/>
        <end position="47"/>
    </location>
</feature>
<keyword evidence="1" id="KW-0812">Transmembrane</keyword>
<keyword evidence="1" id="KW-0472">Membrane</keyword>
<dbReference type="EMBL" id="CM004470">
    <property type="protein sequence ID" value="OCT88812.1"/>
    <property type="molecule type" value="Genomic_DNA"/>
</dbReference>
<reference evidence="3" key="1">
    <citation type="journal article" date="2016" name="Nature">
        <title>Genome evolution in the allotetraploid frog Xenopus laevis.</title>
        <authorList>
            <person name="Session A.M."/>
            <person name="Uno Y."/>
            <person name="Kwon T."/>
            <person name="Chapman J.A."/>
            <person name="Toyoda A."/>
            <person name="Takahashi S."/>
            <person name="Fukui A."/>
            <person name="Hikosaka A."/>
            <person name="Suzuki A."/>
            <person name="Kondo M."/>
            <person name="van Heeringen S.J."/>
            <person name="Quigley I."/>
            <person name="Heinz S."/>
            <person name="Ogino H."/>
            <person name="Ochi H."/>
            <person name="Hellsten U."/>
            <person name="Lyons J.B."/>
            <person name="Simakov O."/>
            <person name="Putnam N."/>
            <person name="Stites J."/>
            <person name="Kuroki Y."/>
            <person name="Tanaka T."/>
            <person name="Michiue T."/>
            <person name="Watanabe M."/>
            <person name="Bogdanovic O."/>
            <person name="Lister R."/>
            <person name="Georgiou G."/>
            <person name="Paranjpe S.S."/>
            <person name="van Kruijsbergen I."/>
            <person name="Shu S."/>
            <person name="Carlson J."/>
            <person name="Kinoshita T."/>
            <person name="Ohta Y."/>
            <person name="Mawaribuchi S."/>
            <person name="Jenkins J."/>
            <person name="Grimwood J."/>
            <person name="Schmutz J."/>
            <person name="Mitros T."/>
            <person name="Mozaffari S.V."/>
            <person name="Suzuki Y."/>
            <person name="Haramoto Y."/>
            <person name="Yamamoto T.S."/>
            <person name="Takagi C."/>
            <person name="Heald R."/>
            <person name="Miller K."/>
            <person name="Haudenschild C."/>
            <person name="Kitzman J."/>
            <person name="Nakayama T."/>
            <person name="Izutsu Y."/>
            <person name="Robert J."/>
            <person name="Fortriede J."/>
            <person name="Burns K."/>
            <person name="Lotay V."/>
            <person name="Karimi K."/>
            <person name="Yasuoka Y."/>
            <person name="Dichmann D.S."/>
            <person name="Flajnik M.F."/>
            <person name="Houston D.W."/>
            <person name="Shendure J."/>
            <person name="DuPasquier L."/>
            <person name="Vize P.D."/>
            <person name="Zorn A.M."/>
            <person name="Ito M."/>
            <person name="Marcotte E.M."/>
            <person name="Wallingford J.B."/>
            <person name="Ito Y."/>
            <person name="Asashima M."/>
            <person name="Ueno N."/>
            <person name="Matsuda Y."/>
            <person name="Veenstra G.J."/>
            <person name="Fujiyama A."/>
            <person name="Harland R.M."/>
            <person name="Taira M."/>
            <person name="Rokhsar D.S."/>
        </authorList>
    </citation>
    <scope>NUCLEOTIDE SEQUENCE [LARGE SCALE GENOMIC DNA]</scope>
    <source>
        <strain evidence="3">J</strain>
    </source>
</reference>
<sequence length="79" mass="8766">MSVVSLYLCVEDEMLVVPVLDACCLSQIPVWCSVSFSVLILIIATICKKTLLSLAQSVFPFKNHLFIFLITKNETNSAL</sequence>
<organism evidence="2 3">
    <name type="scientific">Xenopus laevis</name>
    <name type="common">African clawed frog</name>
    <dbReference type="NCBI Taxonomy" id="8355"/>
    <lineage>
        <taxon>Eukaryota</taxon>
        <taxon>Metazoa</taxon>
        <taxon>Chordata</taxon>
        <taxon>Craniata</taxon>
        <taxon>Vertebrata</taxon>
        <taxon>Euteleostomi</taxon>
        <taxon>Amphibia</taxon>
        <taxon>Batrachia</taxon>
        <taxon>Anura</taxon>
        <taxon>Pipoidea</taxon>
        <taxon>Pipidae</taxon>
        <taxon>Xenopodinae</taxon>
        <taxon>Xenopus</taxon>
        <taxon>Xenopus</taxon>
    </lineage>
</organism>
<accession>A0A974DDY3</accession>